<evidence type="ECO:0000313" key="5">
    <source>
        <dbReference type="Proteomes" id="UP000185911"/>
    </source>
</evidence>
<name>A0A1Q8Y8W8_9BURK</name>
<evidence type="ECO:0000313" key="4">
    <source>
        <dbReference type="EMBL" id="OLP04465.1"/>
    </source>
</evidence>
<dbReference type="PANTHER" id="PTHR44591:SF3">
    <property type="entry name" value="RESPONSE REGULATORY DOMAIN-CONTAINING PROTEIN"/>
    <property type="match status" value="1"/>
</dbReference>
<proteinExistence type="predicted"/>
<dbReference type="Pfam" id="PF00072">
    <property type="entry name" value="Response_reg"/>
    <property type="match status" value="1"/>
</dbReference>
<protein>
    <submittedName>
        <fullName evidence="4">Response regulator receiver domain protein</fullName>
    </submittedName>
</protein>
<dbReference type="InterPro" id="IPR001789">
    <property type="entry name" value="Sig_transdc_resp-reg_receiver"/>
</dbReference>
<reference evidence="4 5" key="1">
    <citation type="submission" date="2017-01" db="EMBL/GenBank/DDBJ databases">
        <title>Genome sequence of Rhodoferax antarcticus ANT.BR, a psychrophilic purple nonsulfur bacterium from an Antarctic microbial mat.</title>
        <authorList>
            <person name="Baker J."/>
            <person name="Riester C."/>
            <person name="Skinner B."/>
            <person name="Newell A."/>
            <person name="Swingley W."/>
            <person name="Madigan M."/>
            <person name="Jung D."/>
            <person name="Asao M."/>
            <person name="Chen M."/>
            <person name="Loughlin P."/>
            <person name="Pan H."/>
            <person name="Lin S."/>
            <person name="Li N."/>
            <person name="Shaw J."/>
            <person name="Prado M."/>
            <person name="Sherman C."/>
            <person name="Li X."/>
            <person name="Tang J."/>
            <person name="Blankenship R."/>
            <person name="Zhao T."/>
            <person name="Touchman J."/>
            <person name="Sattley M."/>
        </authorList>
    </citation>
    <scope>NUCLEOTIDE SEQUENCE [LARGE SCALE GENOMIC DNA]</scope>
    <source>
        <strain evidence="4 5">ANT.BR</strain>
    </source>
</reference>
<keyword evidence="5" id="KW-1185">Reference proteome</keyword>
<dbReference type="EMBL" id="MSYM01000020">
    <property type="protein sequence ID" value="OLP04465.1"/>
    <property type="molecule type" value="Genomic_DNA"/>
</dbReference>
<sequence length="372" mass="41077">MCCQLQHEHGTLNRPLDQFFLQAPSVPLHQKVPAFSTLSSCCCILAHRHRFVTKCFLFAKMSQIEQFVSICFYATWHNSCCFAFQKLPHNSDDSHMTKDAQDSGFGVEKTKSVFGFAEGLSSELDQLGFPDGSKRTAALAAAANLDRTQVYRLFKAEGGPSLSTLLSLRSVGVSIDRILDSIRGTHGVGIRLNVENTIVNATVHASQTQDCPVVLVPDLSGNYELKALDIWEVPPPESVSVNCISFPFLKKIAIVDDDKDVLALLRDELSGHFRVGIFDQSKTLLGMGEKIKSFDIFMIDWRLPDIEGESFITAIRERSAAPIFIFTGDTSASDSIARSLDLPDVHHVSKPASISILIKRLNQSMARKSSLN</sequence>
<dbReference type="SMART" id="SM00448">
    <property type="entry name" value="REC"/>
    <property type="match status" value="1"/>
</dbReference>
<gene>
    <name evidence="4" type="ORF">BLL52_4090</name>
</gene>
<evidence type="ECO:0000259" key="3">
    <source>
        <dbReference type="PROSITE" id="PS50110"/>
    </source>
</evidence>
<dbReference type="GO" id="GO:0000160">
    <property type="term" value="P:phosphorelay signal transduction system"/>
    <property type="evidence" value="ECO:0007669"/>
    <property type="project" value="InterPro"/>
</dbReference>
<dbReference type="SUPFAM" id="SSF52172">
    <property type="entry name" value="CheY-like"/>
    <property type="match status" value="1"/>
</dbReference>
<feature type="domain" description="Response regulatory" evidence="3">
    <location>
        <begin position="251"/>
        <end position="365"/>
    </location>
</feature>
<comment type="caution">
    <text evidence="4">The sequence shown here is derived from an EMBL/GenBank/DDBJ whole genome shotgun (WGS) entry which is preliminary data.</text>
</comment>
<accession>A0A1Q8Y8W8</accession>
<dbReference type="InterPro" id="IPR011006">
    <property type="entry name" value="CheY-like_superfamily"/>
</dbReference>
<dbReference type="PROSITE" id="PS50110">
    <property type="entry name" value="RESPONSE_REGULATORY"/>
    <property type="match status" value="1"/>
</dbReference>
<dbReference type="CDD" id="cd00156">
    <property type="entry name" value="REC"/>
    <property type="match status" value="1"/>
</dbReference>
<dbReference type="AlphaFoldDB" id="A0A1Q8Y8W8"/>
<dbReference type="InterPro" id="IPR050595">
    <property type="entry name" value="Bact_response_regulator"/>
</dbReference>
<keyword evidence="1 2" id="KW-0597">Phosphoprotein</keyword>
<evidence type="ECO:0000256" key="2">
    <source>
        <dbReference type="PROSITE-ProRule" id="PRU00169"/>
    </source>
</evidence>
<dbReference type="Proteomes" id="UP000185911">
    <property type="component" value="Unassembled WGS sequence"/>
</dbReference>
<dbReference type="Gene3D" id="3.40.50.2300">
    <property type="match status" value="1"/>
</dbReference>
<evidence type="ECO:0000256" key="1">
    <source>
        <dbReference type="ARBA" id="ARBA00022553"/>
    </source>
</evidence>
<organism evidence="4 5">
    <name type="scientific">Rhodoferax antarcticus ANT.BR</name>
    <dbReference type="NCBI Taxonomy" id="1111071"/>
    <lineage>
        <taxon>Bacteria</taxon>
        <taxon>Pseudomonadati</taxon>
        <taxon>Pseudomonadota</taxon>
        <taxon>Betaproteobacteria</taxon>
        <taxon>Burkholderiales</taxon>
        <taxon>Comamonadaceae</taxon>
        <taxon>Rhodoferax</taxon>
    </lineage>
</organism>
<dbReference type="PANTHER" id="PTHR44591">
    <property type="entry name" value="STRESS RESPONSE REGULATOR PROTEIN 1"/>
    <property type="match status" value="1"/>
</dbReference>
<feature type="modified residue" description="4-aspartylphosphate" evidence="2">
    <location>
        <position position="300"/>
    </location>
</feature>